<gene>
    <name evidence="3" type="ORF">F3Y22_tig00112370pilonHSYRG00030</name>
</gene>
<name>A0A6A2Y5A6_HIBSY</name>
<dbReference type="InterPro" id="IPR021434">
    <property type="entry name" value="DUF3082"/>
</dbReference>
<keyword evidence="2" id="KW-0812">Transmembrane</keyword>
<reference evidence="3" key="1">
    <citation type="submission" date="2019-09" db="EMBL/GenBank/DDBJ databases">
        <title>Draft genome information of white flower Hibiscus syriacus.</title>
        <authorList>
            <person name="Kim Y.-M."/>
        </authorList>
    </citation>
    <scope>NUCLEOTIDE SEQUENCE [LARGE SCALE GENOMIC DNA]</scope>
    <source>
        <strain evidence="3">YM2019G1</strain>
    </source>
</reference>
<comment type="caution">
    <text evidence="3">The sequence shown here is derived from an EMBL/GenBank/DDBJ whole genome shotgun (WGS) entry which is preliminary data.</text>
</comment>
<dbReference type="PANTHER" id="PTHR35733">
    <property type="entry name" value="OS02G0307800 PROTEIN"/>
    <property type="match status" value="1"/>
</dbReference>
<dbReference type="AlphaFoldDB" id="A0A6A2Y5A6"/>
<evidence type="ECO:0000313" key="3">
    <source>
        <dbReference type="EMBL" id="KAE8667809.1"/>
    </source>
</evidence>
<evidence type="ECO:0000256" key="1">
    <source>
        <dbReference type="SAM" id="MobiDB-lite"/>
    </source>
</evidence>
<dbReference type="PANTHER" id="PTHR35733:SF1">
    <property type="entry name" value="OS02G0307800 PROTEIN"/>
    <property type="match status" value="1"/>
</dbReference>
<keyword evidence="4" id="KW-1185">Reference proteome</keyword>
<sequence length="86" mass="9514">MLICRTIVNGLCYLATFVYGFNSLGLFLYSGQLALSPITDGSMINENENKGEHNVGSLSSVKQNAVEGTELTNTREREERNPDDQQ</sequence>
<dbReference type="EMBL" id="VEPZ02001565">
    <property type="protein sequence ID" value="KAE8667809.1"/>
    <property type="molecule type" value="Genomic_DNA"/>
</dbReference>
<dbReference type="Proteomes" id="UP000436088">
    <property type="component" value="Unassembled WGS sequence"/>
</dbReference>
<proteinExistence type="predicted"/>
<feature type="transmembrane region" description="Helical" evidence="2">
    <location>
        <begin position="7"/>
        <end position="29"/>
    </location>
</feature>
<evidence type="ECO:0000256" key="2">
    <source>
        <dbReference type="SAM" id="Phobius"/>
    </source>
</evidence>
<feature type="region of interest" description="Disordered" evidence="1">
    <location>
        <begin position="40"/>
        <end position="86"/>
    </location>
</feature>
<accession>A0A6A2Y5A6</accession>
<organism evidence="3 4">
    <name type="scientific">Hibiscus syriacus</name>
    <name type="common">Rose of Sharon</name>
    <dbReference type="NCBI Taxonomy" id="106335"/>
    <lineage>
        <taxon>Eukaryota</taxon>
        <taxon>Viridiplantae</taxon>
        <taxon>Streptophyta</taxon>
        <taxon>Embryophyta</taxon>
        <taxon>Tracheophyta</taxon>
        <taxon>Spermatophyta</taxon>
        <taxon>Magnoliopsida</taxon>
        <taxon>eudicotyledons</taxon>
        <taxon>Gunneridae</taxon>
        <taxon>Pentapetalae</taxon>
        <taxon>rosids</taxon>
        <taxon>malvids</taxon>
        <taxon>Malvales</taxon>
        <taxon>Malvaceae</taxon>
        <taxon>Malvoideae</taxon>
        <taxon>Hibiscus</taxon>
    </lineage>
</organism>
<dbReference type="Pfam" id="PF11282">
    <property type="entry name" value="DUF3082"/>
    <property type="match status" value="1"/>
</dbReference>
<evidence type="ECO:0000313" key="4">
    <source>
        <dbReference type="Proteomes" id="UP000436088"/>
    </source>
</evidence>
<protein>
    <submittedName>
        <fullName evidence="3">Carbamoyl phosphate synthetase B</fullName>
    </submittedName>
</protein>
<keyword evidence="2" id="KW-0472">Membrane</keyword>
<feature type="compositionally biased region" description="Basic and acidic residues" evidence="1">
    <location>
        <begin position="73"/>
        <end position="86"/>
    </location>
</feature>
<keyword evidence="2" id="KW-1133">Transmembrane helix</keyword>
<dbReference type="GO" id="GO:0009535">
    <property type="term" value="C:chloroplast thylakoid membrane"/>
    <property type="evidence" value="ECO:0007669"/>
    <property type="project" value="TreeGrafter"/>
</dbReference>